<keyword evidence="2" id="KW-1185">Reference proteome</keyword>
<organism evidence="1 2">
    <name type="scientific">Paractinoplanes atraurantiacus</name>
    <dbReference type="NCBI Taxonomy" id="1036182"/>
    <lineage>
        <taxon>Bacteria</taxon>
        <taxon>Bacillati</taxon>
        <taxon>Actinomycetota</taxon>
        <taxon>Actinomycetes</taxon>
        <taxon>Micromonosporales</taxon>
        <taxon>Micromonosporaceae</taxon>
        <taxon>Paractinoplanes</taxon>
    </lineage>
</organism>
<evidence type="ECO:0000313" key="1">
    <source>
        <dbReference type="EMBL" id="SNY59125.1"/>
    </source>
</evidence>
<gene>
    <name evidence="1" type="ORF">SAMN05421748_12047</name>
</gene>
<proteinExistence type="predicted"/>
<evidence type="ECO:0000313" key="2">
    <source>
        <dbReference type="Proteomes" id="UP000219612"/>
    </source>
</evidence>
<dbReference type="AlphaFoldDB" id="A0A285JFU9"/>
<dbReference type="RefSeq" id="WP_281260827.1">
    <property type="nucleotide sequence ID" value="NZ_OBDY01000020.1"/>
</dbReference>
<dbReference type="EMBL" id="OBDY01000020">
    <property type="protein sequence ID" value="SNY59125.1"/>
    <property type="molecule type" value="Genomic_DNA"/>
</dbReference>
<dbReference type="Proteomes" id="UP000219612">
    <property type="component" value="Unassembled WGS sequence"/>
</dbReference>
<name>A0A285JFU9_9ACTN</name>
<protein>
    <submittedName>
        <fullName evidence="1">Uncharacterized protein</fullName>
    </submittedName>
</protein>
<accession>A0A285JFU9</accession>
<sequence>MITIAPDLVHTLAEPNEAGMPQLFRQRSETLFTTTTPFDMTVQ</sequence>
<reference evidence="1 2" key="1">
    <citation type="submission" date="2017-09" db="EMBL/GenBank/DDBJ databases">
        <authorList>
            <person name="Ehlers B."/>
            <person name="Leendertz F.H."/>
        </authorList>
    </citation>
    <scope>NUCLEOTIDE SEQUENCE [LARGE SCALE GENOMIC DNA]</scope>
    <source>
        <strain evidence="1 2">CGMCC 4.6857</strain>
    </source>
</reference>